<evidence type="ECO:0000313" key="3">
    <source>
        <dbReference type="Proteomes" id="UP001240236"/>
    </source>
</evidence>
<feature type="transmembrane region" description="Helical" evidence="1">
    <location>
        <begin position="134"/>
        <end position="153"/>
    </location>
</feature>
<evidence type="ECO:0000256" key="1">
    <source>
        <dbReference type="SAM" id="Phobius"/>
    </source>
</evidence>
<dbReference type="RefSeq" id="WP_307234405.1">
    <property type="nucleotide sequence ID" value="NZ_JAUSUZ010000001.1"/>
</dbReference>
<sequence length="387" mass="41414">MSRLQKIEVFEGAQVMPWPENTPRPQPPPGTAGIAVWVRRSRHDPNHWGHGHGVGVDDRPLFWGLGRMVTFVEPGEHRAEVRNRGVVSSARTVRVAAGEVAELEFWTPASFDSTARGVLAPAPARHRIGSGSGVQPAFFGTLVACGAVAVLLPDAVPQFVLGVTVAAMLVLPVLAVWAYVAWKRAADRRYRREISAEARDTPGAAMFLGEGTAPGGLTDAAHGAVVVTCVLKHHYRWNDRSGLMIPDQDPNAWVPAPTLTVDGRPQPFGFLNWAYRLPAGPHTLTVTPRPPVQAPIGEQWRHIAPPPVTPVIDAPPGTVRVDITAGQVTHLTITVEATTAVQFVAVSASAPTVLTGFTATVTSAEWWTTTSCTSPRWPAPGPPRSSA</sequence>
<keyword evidence="3" id="KW-1185">Reference proteome</keyword>
<dbReference type="EMBL" id="JAUSUZ010000001">
    <property type="protein sequence ID" value="MDQ0363629.1"/>
    <property type="molecule type" value="Genomic_DNA"/>
</dbReference>
<proteinExistence type="predicted"/>
<evidence type="ECO:0000313" key="2">
    <source>
        <dbReference type="EMBL" id="MDQ0363629.1"/>
    </source>
</evidence>
<comment type="caution">
    <text evidence="2">The sequence shown here is derived from an EMBL/GenBank/DDBJ whole genome shotgun (WGS) entry which is preliminary data.</text>
</comment>
<organism evidence="2 3">
    <name type="scientific">Catenuloplanes indicus</name>
    <dbReference type="NCBI Taxonomy" id="137267"/>
    <lineage>
        <taxon>Bacteria</taxon>
        <taxon>Bacillati</taxon>
        <taxon>Actinomycetota</taxon>
        <taxon>Actinomycetes</taxon>
        <taxon>Micromonosporales</taxon>
        <taxon>Micromonosporaceae</taxon>
        <taxon>Catenuloplanes</taxon>
    </lineage>
</organism>
<keyword evidence="1" id="KW-0812">Transmembrane</keyword>
<reference evidence="2 3" key="1">
    <citation type="submission" date="2023-07" db="EMBL/GenBank/DDBJ databases">
        <title>Sequencing the genomes of 1000 actinobacteria strains.</title>
        <authorList>
            <person name="Klenk H.-P."/>
        </authorList>
    </citation>
    <scope>NUCLEOTIDE SEQUENCE [LARGE SCALE GENOMIC DNA]</scope>
    <source>
        <strain evidence="2 3">DSM 44709</strain>
    </source>
</reference>
<keyword evidence="1" id="KW-0472">Membrane</keyword>
<protein>
    <submittedName>
        <fullName evidence="2">Uncharacterized protein</fullName>
    </submittedName>
</protein>
<gene>
    <name evidence="2" type="ORF">J2S42_000298</name>
</gene>
<name>A0AAE3VUK9_9ACTN</name>
<feature type="transmembrane region" description="Helical" evidence="1">
    <location>
        <begin position="159"/>
        <end position="182"/>
    </location>
</feature>
<dbReference type="Proteomes" id="UP001240236">
    <property type="component" value="Unassembled WGS sequence"/>
</dbReference>
<accession>A0AAE3VUK9</accession>
<dbReference type="AlphaFoldDB" id="A0AAE3VUK9"/>
<keyword evidence="1" id="KW-1133">Transmembrane helix</keyword>